<evidence type="ECO:0000256" key="3">
    <source>
        <dbReference type="SAM" id="MobiDB-lite"/>
    </source>
</evidence>
<proteinExistence type="predicted"/>
<evidence type="ECO:0000313" key="4">
    <source>
        <dbReference type="EMBL" id="OWK39888.1"/>
    </source>
</evidence>
<keyword evidence="5" id="KW-1185">Reference proteome</keyword>
<dbReference type="InterPro" id="IPR028994">
    <property type="entry name" value="Integrin_alpha_N"/>
</dbReference>
<dbReference type="SUPFAM" id="SSF69318">
    <property type="entry name" value="Integrin alpha N-terminal domain"/>
    <property type="match status" value="1"/>
</dbReference>
<evidence type="ECO:0000256" key="2">
    <source>
        <dbReference type="ARBA" id="ARBA00023180"/>
    </source>
</evidence>
<evidence type="ECO:0000313" key="5">
    <source>
        <dbReference type="Proteomes" id="UP000214646"/>
    </source>
</evidence>
<dbReference type="PRINTS" id="PR01185">
    <property type="entry name" value="INTEGRINA"/>
</dbReference>
<evidence type="ECO:0000256" key="1">
    <source>
        <dbReference type="ARBA" id="ARBA00022729"/>
    </source>
</evidence>
<dbReference type="InterPro" id="IPR013517">
    <property type="entry name" value="FG-GAP"/>
</dbReference>
<accession>A0A225DMW1</accession>
<dbReference type="GO" id="GO:0008305">
    <property type="term" value="C:integrin complex"/>
    <property type="evidence" value="ECO:0007669"/>
    <property type="project" value="InterPro"/>
</dbReference>
<gene>
    <name evidence="4" type="ORF">FRUB_05778</name>
</gene>
<dbReference type="Gene3D" id="2.130.10.130">
    <property type="entry name" value="Integrin alpha, N-terminal"/>
    <property type="match status" value="1"/>
</dbReference>
<dbReference type="GO" id="GO:0007155">
    <property type="term" value="P:cell adhesion"/>
    <property type="evidence" value="ECO:0007669"/>
    <property type="project" value="InterPro"/>
</dbReference>
<dbReference type="OrthoDB" id="276155at2"/>
<feature type="region of interest" description="Disordered" evidence="3">
    <location>
        <begin position="70"/>
        <end position="102"/>
    </location>
</feature>
<dbReference type="AlphaFoldDB" id="A0A225DMW1"/>
<keyword evidence="2" id="KW-0325">Glycoprotein</keyword>
<feature type="compositionally biased region" description="Low complexity" evidence="3">
    <location>
        <begin position="91"/>
        <end position="102"/>
    </location>
</feature>
<organism evidence="4 5">
    <name type="scientific">Fimbriiglobus ruber</name>
    <dbReference type="NCBI Taxonomy" id="1908690"/>
    <lineage>
        <taxon>Bacteria</taxon>
        <taxon>Pseudomonadati</taxon>
        <taxon>Planctomycetota</taxon>
        <taxon>Planctomycetia</taxon>
        <taxon>Gemmatales</taxon>
        <taxon>Gemmataceae</taxon>
        <taxon>Fimbriiglobus</taxon>
    </lineage>
</organism>
<reference evidence="5" key="1">
    <citation type="submission" date="2017-06" db="EMBL/GenBank/DDBJ databases">
        <title>Genome analysis of Fimbriiglobus ruber SP5, the first member of the order Planctomycetales with confirmed chitinolytic capability.</title>
        <authorList>
            <person name="Ravin N.V."/>
            <person name="Rakitin A.L."/>
            <person name="Ivanova A.A."/>
            <person name="Beletsky A.V."/>
            <person name="Kulichevskaya I.S."/>
            <person name="Mardanov A.V."/>
            <person name="Dedysh S.N."/>
        </authorList>
    </citation>
    <scope>NUCLEOTIDE SEQUENCE [LARGE SCALE GENOMIC DNA]</scope>
    <source>
        <strain evidence="5">SP5</strain>
    </source>
</reference>
<dbReference type="EMBL" id="NIDE01000009">
    <property type="protein sequence ID" value="OWK39888.1"/>
    <property type="molecule type" value="Genomic_DNA"/>
</dbReference>
<dbReference type="RefSeq" id="WP_088256715.1">
    <property type="nucleotide sequence ID" value="NZ_NIDE01000009.1"/>
</dbReference>
<comment type="caution">
    <text evidence="4">The sequence shown here is derived from an EMBL/GenBank/DDBJ whole genome shotgun (WGS) entry which is preliminary data.</text>
</comment>
<feature type="compositionally biased region" description="Polar residues" evidence="3">
    <location>
        <begin position="389"/>
        <end position="404"/>
    </location>
</feature>
<feature type="region of interest" description="Disordered" evidence="3">
    <location>
        <begin position="389"/>
        <end position="410"/>
    </location>
</feature>
<dbReference type="PANTHER" id="PTHR46580">
    <property type="entry name" value="SENSOR KINASE-RELATED"/>
    <property type="match status" value="1"/>
</dbReference>
<keyword evidence="1" id="KW-0732">Signal</keyword>
<dbReference type="InterPro" id="IPR000413">
    <property type="entry name" value="Integrin_alpha"/>
</dbReference>
<name>A0A225DMW1_9BACT</name>
<dbReference type="Proteomes" id="UP000214646">
    <property type="component" value="Unassembled WGS sequence"/>
</dbReference>
<protein>
    <submittedName>
        <fullName evidence="4">Alkaline phosphatase</fullName>
    </submittedName>
</protein>
<sequence length="1003" mass="98943">MILGSPQFVSSDAVAQAEAALFATVPGDPFGNNPLLADLAGFQEVGAAIQQFEPLFDLLTSNVDGGLADLGSTDPDDADGSNDQFTTLLLPSDPSTDGGSSPFSVAGDQDLLAFAQGQNVNLITYDSGDIPGTSFGTSIQMNLADADLGPIIVSLDGSVGVQFTPHYRLTLGLDGNGVYAGTGSGQSYAELDTTASGTLTGSVSLLELDTVSDAALGLAGSQSAGFALAPTTSGKLYLQKLLDPNPDWLANAVQPVSAAGPSSDVFFSFGLDNPTGQAADESGVDQVLDTISTVTGPLTEAGAGLGLIGGIGGKVLSDVSGGGGGGAIVGAVAGGAVLGPVGAIIGGYVGGGGGSGAISQYAGDVLGASYGNYIPTADTIAQGLNISPSGPMTDQNLSDETNYDQGDVPRDGIYHYGPGTLPNDADIERAEYTWSWPLTPVTAPAVTTVPAGGSYASAPGDLIPVTDNSGGILEFDPTSPNAIITLSPVNGGIQVTRATANADGTVTDDPPLIFDGVTQVQETAQGGHNTFDVASGVNVPVIYTSTGEDNVLTQDGPGTITTAGGIIQTGNGPNTIMTSGGPGIVFAGTGTNTITAGNAYVSALGATTINSLGGLEARIGPGTYALKGLQAGDQIISQTSPATPIGQITSLTGAATSTPTPNLVGVPQVAVGADAGGSGTVTVYNPDQSVAYTAVPFGAAFTDGVRVAVADLNNDGAPELIAGTGPGVANQVVVLDGTTHQQLLSFNPFETTFTGGIFVAVGDVNGDGVPDLIVTPDQSGGPIVAVYDGAALGKGQVTQLARFFGINDPNFRGGARAAVGDINGDGFGDVIVSAGFGGGPRVAIYSGASVATNTPTELLPDFFAFESSLRNGAYVTAGDLTGKGYADLIFGAGPGGGPRVRAVDPAVLLAAAGDFSSLDDSTVSGAGLADFFAGDPTNRGGVRVGIADLDASNQAGLVVGSGTGAGTTVTTYTGKAILADAGAPTSDFALDAFPGFSGGVFVG</sequence>
<dbReference type="Pfam" id="PF13517">
    <property type="entry name" value="FG-GAP_3"/>
    <property type="match status" value="1"/>
</dbReference>